<evidence type="ECO:0000259" key="2">
    <source>
        <dbReference type="Pfam" id="PF06985"/>
    </source>
</evidence>
<feature type="compositionally biased region" description="Polar residues" evidence="1">
    <location>
        <begin position="24"/>
        <end position="33"/>
    </location>
</feature>
<dbReference type="Proteomes" id="UP000030151">
    <property type="component" value="Unassembled WGS sequence"/>
</dbReference>
<comment type="caution">
    <text evidence="3">The sequence shown here is derived from an EMBL/GenBank/DDBJ whole genome shotgun (WGS) entry which is preliminary data.</text>
</comment>
<dbReference type="EMBL" id="JELW01000013">
    <property type="protein sequence ID" value="EXV00437.1"/>
    <property type="molecule type" value="Genomic_DNA"/>
</dbReference>
<dbReference type="OrthoDB" id="2157530at2759"/>
<evidence type="ECO:0000313" key="4">
    <source>
        <dbReference type="Proteomes" id="UP000030151"/>
    </source>
</evidence>
<protein>
    <submittedName>
        <fullName evidence="3">Heterokaryon incompatibility protein</fullName>
    </submittedName>
</protein>
<dbReference type="AlphaFoldDB" id="A0A014NEP2"/>
<dbReference type="PANTHER" id="PTHR24148:SF64">
    <property type="entry name" value="HETEROKARYON INCOMPATIBILITY DOMAIN-CONTAINING PROTEIN"/>
    <property type="match status" value="1"/>
</dbReference>
<dbReference type="eggNOG" id="ENOG502S2V9">
    <property type="taxonomic scope" value="Eukaryota"/>
</dbReference>
<name>A0A014NEP2_9HYPO</name>
<feature type="domain" description="Heterokaryon incompatibility" evidence="2">
    <location>
        <begin position="175"/>
        <end position="320"/>
    </location>
</feature>
<sequence length="742" mass="83310">MSSKSSARGLFKKFGGSEEEGVGAQNNGHTPMVSQLERKAETWMTGDPSHLRNPNDGHPIEPQASEQAKPTVQYTCSALPTTSIAHNPSQNDSPRPSAPGTTGEHTNSQAPRKQRYRLSLTSLSIQFSKSPETYEYAPLPRGNYTRYLVLQPGKDKEALLCHLHTCALTDLSEVETISYVWGSSNKTKRLWCAGKTIPITVNLRDVLRRVRLPDAPRTLWADSICINQEDRKEKSEQVALMGLIFGGAKRTLICLGLDNGQGSLVESLLVDVNQMIQQFGSWDQIPPLSQDDPIAKDPRWGFLGNMIVSPWFSRVWVVQEAALSRDARVLYGSTAFPWLDLVRVHFWLLHKAQFLCFKHRLFLCDVHITGLWNRDRPDSENFVAFLARAKGLRCWDARDRVYAFLGLRMAQVGLGSGPIVVPDYQKPHDEAFHELALEFLKHTNDLCILSAVDHTSETLKSDFPSWVPRWDCAVSVDQFGLHDVPYNASRGMKQTKLSFVSSTGLRVRGFTLDRIHFRSKALPKALPAALHTLWEGFSAQNQNSLASLWKAVPLPLQNLLILLARRVPEKNKNLLVNLWVYLADTRHKSAYDDGERLFAFIKTLRRGAHDEGRWALTADEAAFCLRLCRKSASFGCANMAELEQVAQGSDGRDFRLHTSAWCTGRRFILTSNGYYGLAPEAAEEGDVCCIIPGLRVPVILRGMNKEQHYRLVGEAFIFGLMEGQGIANRENWGLKEEDIILC</sequence>
<dbReference type="Pfam" id="PF26639">
    <property type="entry name" value="Het-6_barrel"/>
    <property type="match status" value="1"/>
</dbReference>
<dbReference type="Pfam" id="PF06985">
    <property type="entry name" value="HET"/>
    <property type="match status" value="1"/>
</dbReference>
<evidence type="ECO:0000256" key="1">
    <source>
        <dbReference type="SAM" id="MobiDB-lite"/>
    </source>
</evidence>
<feature type="compositionally biased region" description="Polar residues" evidence="1">
    <location>
        <begin position="64"/>
        <end position="111"/>
    </location>
</feature>
<dbReference type="HOGENOM" id="CLU_004184_7_5_1"/>
<feature type="compositionally biased region" description="Basic and acidic residues" evidence="1">
    <location>
        <begin position="49"/>
        <end position="59"/>
    </location>
</feature>
<organism evidence="3 4">
    <name type="scientific">Metarhizium robertsii</name>
    <dbReference type="NCBI Taxonomy" id="568076"/>
    <lineage>
        <taxon>Eukaryota</taxon>
        <taxon>Fungi</taxon>
        <taxon>Dikarya</taxon>
        <taxon>Ascomycota</taxon>
        <taxon>Pezizomycotina</taxon>
        <taxon>Sordariomycetes</taxon>
        <taxon>Hypocreomycetidae</taxon>
        <taxon>Hypocreales</taxon>
        <taxon>Clavicipitaceae</taxon>
        <taxon>Metarhizium</taxon>
    </lineage>
</organism>
<accession>A0A014NEP2</accession>
<proteinExistence type="predicted"/>
<evidence type="ECO:0000313" key="3">
    <source>
        <dbReference type="EMBL" id="EXV00437.1"/>
    </source>
</evidence>
<gene>
    <name evidence="3" type="ORF">X797_006498</name>
</gene>
<dbReference type="InterPro" id="IPR052895">
    <property type="entry name" value="HetReg/Transcr_Mod"/>
</dbReference>
<dbReference type="InterPro" id="IPR010730">
    <property type="entry name" value="HET"/>
</dbReference>
<feature type="region of interest" description="Disordered" evidence="1">
    <location>
        <begin position="1"/>
        <end position="115"/>
    </location>
</feature>
<dbReference type="PANTHER" id="PTHR24148">
    <property type="entry name" value="ANKYRIN REPEAT DOMAIN-CONTAINING PROTEIN 39 HOMOLOG-RELATED"/>
    <property type="match status" value="1"/>
</dbReference>
<reference evidence="3 4" key="1">
    <citation type="submission" date="2014-02" db="EMBL/GenBank/DDBJ databases">
        <title>The genome sequence of the entomopathogenic fungus Metarhizium robertsii ARSEF 2575.</title>
        <authorList>
            <person name="Giuliano Garisto Donzelli B."/>
            <person name="Roe B.A."/>
            <person name="Macmil S.L."/>
            <person name="Krasnoff S.B."/>
            <person name="Gibson D.M."/>
        </authorList>
    </citation>
    <scope>NUCLEOTIDE SEQUENCE [LARGE SCALE GENOMIC DNA]</scope>
    <source>
        <strain evidence="3 4">ARSEF 2575</strain>
    </source>
</reference>